<dbReference type="InParanoid" id="A0A165GAW2"/>
<reference evidence="2 3" key="1">
    <citation type="journal article" date="2016" name="Mol. Biol. Evol.">
        <title>Comparative Genomics of Early-Diverging Mushroom-Forming Fungi Provides Insights into the Origins of Lignocellulose Decay Capabilities.</title>
        <authorList>
            <person name="Nagy L.G."/>
            <person name="Riley R."/>
            <person name="Tritt A."/>
            <person name="Adam C."/>
            <person name="Daum C."/>
            <person name="Floudas D."/>
            <person name="Sun H."/>
            <person name="Yadav J.S."/>
            <person name="Pangilinan J."/>
            <person name="Larsson K.H."/>
            <person name="Matsuura K."/>
            <person name="Barry K."/>
            <person name="Labutti K."/>
            <person name="Kuo R."/>
            <person name="Ohm R.A."/>
            <person name="Bhattacharya S.S."/>
            <person name="Shirouzu T."/>
            <person name="Yoshinaga Y."/>
            <person name="Martin F.M."/>
            <person name="Grigoriev I.V."/>
            <person name="Hibbett D.S."/>
        </authorList>
    </citation>
    <scope>NUCLEOTIDE SEQUENCE [LARGE SCALE GENOMIC DNA]</scope>
    <source>
        <strain evidence="2 3">93-53</strain>
    </source>
</reference>
<feature type="signal peptide" evidence="1">
    <location>
        <begin position="1"/>
        <end position="21"/>
    </location>
</feature>
<dbReference type="RefSeq" id="XP_040767828.1">
    <property type="nucleotide sequence ID" value="XM_040903953.1"/>
</dbReference>
<dbReference type="Proteomes" id="UP000076871">
    <property type="component" value="Unassembled WGS sequence"/>
</dbReference>
<sequence length="168" mass="17032">MFPKLSVILISVALALVQVNAETHTITFTNNCGTGTAGAYTIPYLRSSSGAVLSTGGAYTYDGALDGLIAGQYSSIANLNSSGGCGDNGEYCTLVEASLVNCYSSADISHEFNVAAGFGCYNGCDGAGADCTSASCSTAFTEPDQTGKQVGCSADNVDLAITFCDYIG</sequence>
<evidence type="ECO:0000313" key="2">
    <source>
        <dbReference type="EMBL" id="KZT10088.1"/>
    </source>
</evidence>
<feature type="chain" id="PRO_5007858137" description="Glycopeptide" evidence="1">
    <location>
        <begin position="22"/>
        <end position="168"/>
    </location>
</feature>
<dbReference type="OrthoDB" id="3342934at2759"/>
<keyword evidence="1" id="KW-0732">Signal</keyword>
<gene>
    <name evidence="2" type="ORF">LAESUDRAFT_646002</name>
</gene>
<proteinExistence type="predicted"/>
<dbReference type="AlphaFoldDB" id="A0A165GAW2"/>
<keyword evidence="3" id="KW-1185">Reference proteome</keyword>
<accession>A0A165GAW2</accession>
<name>A0A165GAW2_9APHY</name>
<evidence type="ECO:0000313" key="3">
    <source>
        <dbReference type="Proteomes" id="UP000076871"/>
    </source>
</evidence>
<evidence type="ECO:0008006" key="4">
    <source>
        <dbReference type="Google" id="ProtNLM"/>
    </source>
</evidence>
<protein>
    <recommendedName>
        <fullName evidence="4">Glycopeptide</fullName>
    </recommendedName>
</protein>
<dbReference type="EMBL" id="KV427610">
    <property type="protein sequence ID" value="KZT10088.1"/>
    <property type="molecule type" value="Genomic_DNA"/>
</dbReference>
<dbReference type="GeneID" id="63820983"/>
<organism evidence="2 3">
    <name type="scientific">Laetiporus sulphureus 93-53</name>
    <dbReference type="NCBI Taxonomy" id="1314785"/>
    <lineage>
        <taxon>Eukaryota</taxon>
        <taxon>Fungi</taxon>
        <taxon>Dikarya</taxon>
        <taxon>Basidiomycota</taxon>
        <taxon>Agaricomycotina</taxon>
        <taxon>Agaricomycetes</taxon>
        <taxon>Polyporales</taxon>
        <taxon>Laetiporus</taxon>
    </lineage>
</organism>
<evidence type="ECO:0000256" key="1">
    <source>
        <dbReference type="SAM" id="SignalP"/>
    </source>
</evidence>
<dbReference type="STRING" id="1314785.A0A165GAW2"/>